<name>A0A1H4GAC2_9FLAO</name>
<accession>A0A1H4GAC2</accession>
<dbReference type="GO" id="GO:0016301">
    <property type="term" value="F:kinase activity"/>
    <property type="evidence" value="ECO:0007669"/>
    <property type="project" value="UniProtKB-KW"/>
</dbReference>
<dbReference type="SUPFAM" id="SSF52540">
    <property type="entry name" value="P-loop containing nucleoside triphosphate hydrolases"/>
    <property type="match status" value="1"/>
</dbReference>
<dbReference type="Proteomes" id="UP000198951">
    <property type="component" value="Unassembled WGS sequence"/>
</dbReference>
<gene>
    <name evidence="1" type="ORF">SAMN05443667_11824</name>
</gene>
<sequence length="172" mass="19727">MQFMKNIIFIGGIHGVGKGTICKELASNTTISHITASEILKWNEISDSDNKFVANISTTQERLINGLKNLIKKDKQYLLDGHFCLLNSEGFPIRIDEVTFDKINPKAIAIVIDDIEKISKRLEKRDGKIYDIKILNELQQMEIEYAKYLSKKYSVPYIEIQDGNYTKLIEII</sequence>
<evidence type="ECO:0000313" key="1">
    <source>
        <dbReference type="EMBL" id="SEB05960.1"/>
    </source>
</evidence>
<dbReference type="InterPro" id="IPR027417">
    <property type="entry name" value="P-loop_NTPase"/>
</dbReference>
<dbReference type="STRING" id="150146.SAMN05443667_11824"/>
<dbReference type="AlphaFoldDB" id="A0A1H4GAC2"/>
<dbReference type="EMBL" id="FNRD01000018">
    <property type="protein sequence ID" value="SEB05960.1"/>
    <property type="molecule type" value="Genomic_DNA"/>
</dbReference>
<organism evidence="1 2">
    <name type="scientific">Flavobacterium gillisiae</name>
    <dbReference type="NCBI Taxonomy" id="150146"/>
    <lineage>
        <taxon>Bacteria</taxon>
        <taxon>Pseudomonadati</taxon>
        <taxon>Bacteroidota</taxon>
        <taxon>Flavobacteriia</taxon>
        <taxon>Flavobacteriales</taxon>
        <taxon>Flavobacteriaceae</taxon>
        <taxon>Flavobacterium</taxon>
    </lineage>
</organism>
<dbReference type="Gene3D" id="3.40.50.300">
    <property type="entry name" value="P-loop containing nucleotide triphosphate hydrolases"/>
    <property type="match status" value="1"/>
</dbReference>
<keyword evidence="1" id="KW-0808">Transferase</keyword>
<keyword evidence="1" id="KW-0418">Kinase</keyword>
<protein>
    <submittedName>
        <fullName evidence="1">Adenylate kinase</fullName>
    </submittedName>
</protein>
<proteinExistence type="predicted"/>
<reference evidence="2" key="1">
    <citation type="submission" date="2016-10" db="EMBL/GenBank/DDBJ databases">
        <authorList>
            <person name="Varghese N."/>
            <person name="Submissions S."/>
        </authorList>
    </citation>
    <scope>NUCLEOTIDE SEQUENCE [LARGE SCALE GENOMIC DNA]</scope>
    <source>
        <strain evidence="2">DSM 22376</strain>
    </source>
</reference>
<evidence type="ECO:0000313" key="2">
    <source>
        <dbReference type="Proteomes" id="UP000198951"/>
    </source>
</evidence>
<dbReference type="Pfam" id="PF13207">
    <property type="entry name" value="AAA_17"/>
    <property type="match status" value="1"/>
</dbReference>
<keyword evidence="2" id="KW-1185">Reference proteome</keyword>